<reference evidence="1" key="1">
    <citation type="journal article" date="2020" name="Fungal Divers.">
        <title>Resolving the Mortierellaceae phylogeny through synthesis of multi-gene phylogenetics and phylogenomics.</title>
        <authorList>
            <person name="Vandepol N."/>
            <person name="Liber J."/>
            <person name="Desiro A."/>
            <person name="Na H."/>
            <person name="Kennedy M."/>
            <person name="Barry K."/>
            <person name="Grigoriev I.V."/>
            <person name="Miller A.N."/>
            <person name="O'Donnell K."/>
            <person name="Stajich J.E."/>
            <person name="Bonito G."/>
        </authorList>
    </citation>
    <scope>NUCLEOTIDE SEQUENCE</scope>
    <source>
        <strain evidence="1">NVP1</strain>
    </source>
</reference>
<accession>A0A9P5VQR9</accession>
<dbReference type="Proteomes" id="UP000696485">
    <property type="component" value="Unassembled WGS sequence"/>
</dbReference>
<organism evidence="1 2">
    <name type="scientific">Podila minutissima</name>
    <dbReference type="NCBI Taxonomy" id="64525"/>
    <lineage>
        <taxon>Eukaryota</taxon>
        <taxon>Fungi</taxon>
        <taxon>Fungi incertae sedis</taxon>
        <taxon>Mucoromycota</taxon>
        <taxon>Mortierellomycotina</taxon>
        <taxon>Mortierellomycetes</taxon>
        <taxon>Mortierellales</taxon>
        <taxon>Mortierellaceae</taxon>
        <taxon>Podila</taxon>
    </lineage>
</organism>
<protein>
    <submittedName>
        <fullName evidence="1">Uncharacterized protein</fullName>
    </submittedName>
</protein>
<comment type="caution">
    <text evidence="1">The sequence shown here is derived from an EMBL/GenBank/DDBJ whole genome shotgun (WGS) entry which is preliminary data.</text>
</comment>
<sequence length="127" mass="13286">MADTSQSIGHQQRRTSALCAANVNNRFTKMFSKTLALIAVLAVAVSAATIPEAASAPQVLQASAYVEAESAAGALEKRGCVYDGCRCNISRGGLACYGNNVYQCSPSGECCNFGYRKSCAQCGELNC</sequence>
<evidence type="ECO:0000313" key="1">
    <source>
        <dbReference type="EMBL" id="KAF9336820.1"/>
    </source>
</evidence>
<keyword evidence="2" id="KW-1185">Reference proteome</keyword>
<evidence type="ECO:0000313" key="2">
    <source>
        <dbReference type="Proteomes" id="UP000696485"/>
    </source>
</evidence>
<name>A0A9P5VQR9_9FUNG</name>
<dbReference type="AlphaFoldDB" id="A0A9P5VQR9"/>
<proteinExistence type="predicted"/>
<gene>
    <name evidence="1" type="ORF">BG006_007331</name>
</gene>
<dbReference type="EMBL" id="JAAAUY010000046">
    <property type="protein sequence ID" value="KAF9336820.1"/>
    <property type="molecule type" value="Genomic_DNA"/>
</dbReference>